<dbReference type="Pfam" id="PF04216">
    <property type="entry name" value="FdhE_N"/>
    <property type="match status" value="1"/>
</dbReference>
<gene>
    <name evidence="4 8" type="primary">fdhE</name>
    <name evidence="8" type="ORF">GCM10009304_17580</name>
</gene>
<dbReference type="EMBL" id="BMPO01000003">
    <property type="protein sequence ID" value="GGJ92294.1"/>
    <property type="molecule type" value="Genomic_DNA"/>
</dbReference>
<keyword evidence="2 4" id="KW-0963">Cytoplasm</keyword>
<dbReference type="InterPro" id="IPR024064">
    <property type="entry name" value="FdhE-like_sf"/>
</dbReference>
<dbReference type="InterPro" id="IPR056796">
    <property type="entry name" value="FdhE_C"/>
</dbReference>
<organism evidence="8 9">
    <name type="scientific">Pseudomonas matsuisoli</name>
    <dbReference type="NCBI Taxonomy" id="1515666"/>
    <lineage>
        <taxon>Bacteria</taxon>
        <taxon>Pseudomonadati</taxon>
        <taxon>Pseudomonadota</taxon>
        <taxon>Gammaproteobacteria</taxon>
        <taxon>Pseudomonadales</taxon>
        <taxon>Pseudomonadaceae</taxon>
        <taxon>Pseudomonas</taxon>
    </lineage>
</organism>
<evidence type="ECO:0000259" key="6">
    <source>
        <dbReference type="Pfam" id="PF24859"/>
    </source>
</evidence>
<dbReference type="Gene3D" id="3.90.1670.10">
    <property type="entry name" value="FdhE-like domain"/>
    <property type="match status" value="1"/>
</dbReference>
<comment type="subcellular location">
    <subcellularLocation>
        <location evidence="1 4">Cytoplasm</location>
    </subcellularLocation>
</comment>
<dbReference type="CDD" id="cd16341">
    <property type="entry name" value="FdhE"/>
    <property type="match status" value="1"/>
</dbReference>
<evidence type="ECO:0000256" key="4">
    <source>
        <dbReference type="HAMAP-Rule" id="MF_00611"/>
    </source>
</evidence>
<evidence type="ECO:0000313" key="8">
    <source>
        <dbReference type="EMBL" id="GGJ92294.1"/>
    </source>
</evidence>
<keyword evidence="9" id="KW-1185">Reference proteome</keyword>
<proteinExistence type="inferred from homology"/>
<evidence type="ECO:0000313" key="9">
    <source>
        <dbReference type="Proteomes" id="UP000635983"/>
    </source>
</evidence>
<dbReference type="InterPro" id="IPR056774">
    <property type="entry name" value="FdhE_N"/>
</dbReference>
<feature type="domain" description="FdhE C-terminal" evidence="7">
    <location>
        <begin position="224"/>
        <end position="305"/>
    </location>
</feature>
<dbReference type="PANTHER" id="PTHR37689:SF1">
    <property type="entry name" value="PROTEIN FDHE"/>
    <property type="match status" value="1"/>
</dbReference>
<evidence type="ECO:0000256" key="3">
    <source>
        <dbReference type="ARBA" id="ARBA00061033"/>
    </source>
</evidence>
<dbReference type="HAMAP" id="MF_00611">
    <property type="entry name" value="FdeH"/>
    <property type="match status" value="1"/>
</dbReference>
<accession>A0A917PU23</accession>
<comment type="function">
    <text evidence="4">Necessary for formate dehydrogenase activity.</text>
</comment>
<feature type="domain" description="FdhE N-terminal" evidence="5">
    <location>
        <begin position="20"/>
        <end position="180"/>
    </location>
</feature>
<dbReference type="InterPro" id="IPR006452">
    <property type="entry name" value="Formate_DH_accessory"/>
</dbReference>
<evidence type="ECO:0000256" key="1">
    <source>
        <dbReference type="ARBA" id="ARBA00004496"/>
    </source>
</evidence>
<name>A0A917PU23_9PSED</name>
<dbReference type="FunFam" id="3.90.1670.10:FF:000001">
    <property type="entry name" value="Protein FdhE"/>
    <property type="match status" value="1"/>
</dbReference>
<evidence type="ECO:0000256" key="2">
    <source>
        <dbReference type="ARBA" id="ARBA00022490"/>
    </source>
</evidence>
<comment type="similarity">
    <text evidence="3 4">Belongs to the FdhE family.</text>
</comment>
<feature type="domain" description="FdhE central" evidence="6">
    <location>
        <begin position="185"/>
        <end position="223"/>
    </location>
</feature>
<dbReference type="GO" id="GO:0051604">
    <property type="term" value="P:protein maturation"/>
    <property type="evidence" value="ECO:0007669"/>
    <property type="project" value="TreeGrafter"/>
</dbReference>
<evidence type="ECO:0000259" key="5">
    <source>
        <dbReference type="Pfam" id="PF04216"/>
    </source>
</evidence>
<sequence>MSAQVLEPEQIAVSATSLPYLHLPPERLFALRAERLRYLADDHPLGDYLRFVARLCDAQQQVLDQPPANLSLDAHRIEQSIEHGLPPLSTDMLLREDGWLVFLDALLERLRSEVEPGTVADAIRALSDASVDDRRAWALMLLSGQYRSIPAALVPFLGAGLQVAFSYWRVQLPEGAIKDIGSHQHCPCCGSPAMAGVIRHKGKYNGLRYLVCSLCACEWHLVRVKCIHCDSSEGLKYFSFENDKYAADRAPIRAEACPTCTSYLKLVYLDADGNAEALSADLSSLALDMRMDEEGFQRQTPNLMLATGDG</sequence>
<protein>
    <recommendedName>
        <fullName evidence="4">Protein FdhE homolog</fullName>
    </recommendedName>
</protein>
<dbReference type="SUPFAM" id="SSF144020">
    <property type="entry name" value="FdhE-like"/>
    <property type="match status" value="1"/>
</dbReference>
<dbReference type="GO" id="GO:0005829">
    <property type="term" value="C:cytosol"/>
    <property type="evidence" value="ECO:0007669"/>
    <property type="project" value="TreeGrafter"/>
</dbReference>
<dbReference type="RefSeq" id="WP_188982816.1">
    <property type="nucleotide sequence ID" value="NZ_BMPO01000003.1"/>
</dbReference>
<dbReference type="PANTHER" id="PTHR37689">
    <property type="entry name" value="PROTEIN FDHE"/>
    <property type="match status" value="1"/>
</dbReference>
<dbReference type="Pfam" id="PF24859">
    <property type="entry name" value="FdhE_central"/>
    <property type="match status" value="1"/>
</dbReference>
<reference evidence="8" key="1">
    <citation type="journal article" date="2014" name="Int. J. Syst. Evol. Microbiol.">
        <title>Complete genome sequence of Corynebacterium casei LMG S-19264T (=DSM 44701T), isolated from a smear-ripened cheese.</title>
        <authorList>
            <consortium name="US DOE Joint Genome Institute (JGI-PGF)"/>
            <person name="Walter F."/>
            <person name="Albersmeier A."/>
            <person name="Kalinowski J."/>
            <person name="Ruckert C."/>
        </authorList>
    </citation>
    <scope>NUCLEOTIDE SEQUENCE</scope>
    <source>
        <strain evidence="8">JCM 30078</strain>
    </source>
</reference>
<dbReference type="InterPro" id="IPR056797">
    <property type="entry name" value="FdhE_central"/>
</dbReference>
<reference evidence="8" key="2">
    <citation type="submission" date="2020-09" db="EMBL/GenBank/DDBJ databases">
        <authorList>
            <person name="Sun Q."/>
            <person name="Ohkuma M."/>
        </authorList>
    </citation>
    <scope>NUCLEOTIDE SEQUENCE</scope>
    <source>
        <strain evidence="8">JCM 30078</strain>
    </source>
</reference>
<dbReference type="PIRSF" id="PIRSF018296">
    <property type="entry name" value="Format_dh_formtn"/>
    <property type="match status" value="1"/>
</dbReference>
<dbReference type="Proteomes" id="UP000635983">
    <property type="component" value="Unassembled WGS sequence"/>
</dbReference>
<dbReference type="AlphaFoldDB" id="A0A917PU23"/>
<comment type="caution">
    <text evidence="8">The sequence shown here is derived from an EMBL/GenBank/DDBJ whole genome shotgun (WGS) entry which is preliminary data.</text>
</comment>
<dbReference type="NCBIfam" id="TIGR01562">
    <property type="entry name" value="FdhE"/>
    <property type="match status" value="1"/>
</dbReference>
<dbReference type="Pfam" id="PF24860">
    <property type="entry name" value="FdhE_C"/>
    <property type="match status" value="1"/>
</dbReference>
<evidence type="ECO:0000259" key="7">
    <source>
        <dbReference type="Pfam" id="PF24860"/>
    </source>
</evidence>
<dbReference type="GO" id="GO:0008199">
    <property type="term" value="F:ferric iron binding"/>
    <property type="evidence" value="ECO:0007669"/>
    <property type="project" value="TreeGrafter"/>
</dbReference>